<sequence>MSRFIVVLAGAVVLLGALQWTIPKWAARQVANQVAAQDGGVRPQVDIAALPFWIMAQGQFQDVYINVHDVHVDGMTLSQAVINWQNGQVSLPALSHNRLVIEKPGHVNVRIVFDGPALSAFLAEQGPIQNPQVTITNGLMTIQGRLLLGQLSVPLNAQGTLSVSSDKKAIIFHPTSVDGIQLPVLTDLQIFQIDSLKLPVAMVIQSVALRNNELIVEASTP</sequence>
<protein>
    <submittedName>
        <fullName evidence="1">DUF2993 domain-containing protein</fullName>
    </submittedName>
</protein>
<dbReference type="Pfam" id="PF11209">
    <property type="entry name" value="LmeA"/>
    <property type="match status" value="1"/>
</dbReference>
<reference evidence="1 2" key="1">
    <citation type="journal article" date="2014" name="BMC Genomics">
        <title>Comparison of environmental and isolate Sulfobacillus genomes reveals diverse carbon, sulfur, nitrogen, and hydrogen metabolisms.</title>
        <authorList>
            <person name="Justice N.B."/>
            <person name="Norman A."/>
            <person name="Brown C.T."/>
            <person name="Singh A."/>
            <person name="Thomas B.C."/>
            <person name="Banfield J.F."/>
        </authorList>
    </citation>
    <scope>NUCLEOTIDE SEQUENCE [LARGE SCALE GENOMIC DNA]</scope>
    <source>
        <strain evidence="1">AMDSBA5</strain>
    </source>
</reference>
<dbReference type="RefSeq" id="WP_020376165.1">
    <property type="nucleotide sequence ID" value="NZ_MDZD01000011.1"/>
</dbReference>
<organism evidence="1 2">
    <name type="scientific">Sulfobacillus thermosulfidooxidans</name>
    <dbReference type="NCBI Taxonomy" id="28034"/>
    <lineage>
        <taxon>Bacteria</taxon>
        <taxon>Bacillati</taxon>
        <taxon>Bacillota</taxon>
        <taxon>Clostridia</taxon>
        <taxon>Eubacteriales</taxon>
        <taxon>Clostridiales Family XVII. Incertae Sedis</taxon>
        <taxon>Sulfobacillus</taxon>
    </lineage>
</organism>
<comment type="caution">
    <text evidence="1">The sequence shown here is derived from an EMBL/GenBank/DDBJ whole genome shotgun (WGS) entry which is preliminary data.</text>
</comment>
<dbReference type="Proteomes" id="UP000242705">
    <property type="component" value="Unassembled WGS sequence"/>
</dbReference>
<evidence type="ECO:0000313" key="2">
    <source>
        <dbReference type="Proteomes" id="UP000242705"/>
    </source>
</evidence>
<gene>
    <name evidence="1" type="ORF">C7B47_16650</name>
</gene>
<proteinExistence type="predicted"/>
<dbReference type="InterPro" id="IPR021373">
    <property type="entry name" value="DUF2993"/>
</dbReference>
<name>A0A1R0IUY2_SULTH</name>
<dbReference type="EMBL" id="PXYX01000086">
    <property type="protein sequence ID" value="PSR22454.1"/>
    <property type="molecule type" value="Genomic_DNA"/>
</dbReference>
<accession>A0A1R0IUY2</accession>
<evidence type="ECO:0000313" key="1">
    <source>
        <dbReference type="EMBL" id="PSR22454.1"/>
    </source>
</evidence>
<dbReference type="AlphaFoldDB" id="A0A1R0IUY2"/>